<evidence type="ECO:0000313" key="1">
    <source>
        <dbReference type="EMBL" id="OGM11651.1"/>
    </source>
</evidence>
<reference evidence="1 2" key="1">
    <citation type="journal article" date="2016" name="Nat. Commun.">
        <title>Thousands of microbial genomes shed light on interconnected biogeochemical processes in an aquifer system.</title>
        <authorList>
            <person name="Anantharaman K."/>
            <person name="Brown C.T."/>
            <person name="Hug L.A."/>
            <person name="Sharon I."/>
            <person name="Castelle C.J."/>
            <person name="Probst A.J."/>
            <person name="Thomas B.C."/>
            <person name="Singh A."/>
            <person name="Wilkins M.J."/>
            <person name="Karaoz U."/>
            <person name="Brodie E.L."/>
            <person name="Williams K.H."/>
            <person name="Hubbard S.S."/>
            <person name="Banfield J.F."/>
        </authorList>
    </citation>
    <scope>NUCLEOTIDE SEQUENCE [LARGE SCALE GENOMIC DNA]</scope>
</reference>
<dbReference type="CDD" id="cd06561">
    <property type="entry name" value="AlkD_like"/>
    <property type="match status" value="1"/>
</dbReference>
<dbReference type="SUPFAM" id="SSF48371">
    <property type="entry name" value="ARM repeat"/>
    <property type="match status" value="1"/>
</dbReference>
<dbReference type="Gene3D" id="1.25.10.90">
    <property type="match status" value="1"/>
</dbReference>
<dbReference type="Pfam" id="PF08713">
    <property type="entry name" value="DNA_alkylation"/>
    <property type="match status" value="1"/>
</dbReference>
<dbReference type="InterPro" id="IPR014825">
    <property type="entry name" value="DNA_alkylation"/>
</dbReference>
<dbReference type="EMBL" id="MGFS01000014">
    <property type="protein sequence ID" value="OGM11651.1"/>
    <property type="molecule type" value="Genomic_DNA"/>
</dbReference>
<protein>
    <submittedName>
        <fullName evidence="1">DNA alkylation repair protein</fullName>
    </submittedName>
</protein>
<dbReference type="PANTHER" id="PTHR41291">
    <property type="entry name" value="DNA ALKYLATION REPAIR PROTEIN"/>
    <property type="match status" value="1"/>
</dbReference>
<comment type="caution">
    <text evidence="1">The sequence shown here is derived from an EMBL/GenBank/DDBJ whole genome shotgun (WGS) entry which is preliminary data.</text>
</comment>
<organism evidence="1 2">
    <name type="scientific">Candidatus Woesebacteria bacterium RBG_16_34_12</name>
    <dbReference type="NCBI Taxonomy" id="1802480"/>
    <lineage>
        <taxon>Bacteria</taxon>
        <taxon>Candidatus Woeseibacteriota</taxon>
    </lineage>
</organism>
<gene>
    <name evidence="1" type="ORF">A2Z22_02515</name>
</gene>
<evidence type="ECO:0000313" key="2">
    <source>
        <dbReference type="Proteomes" id="UP000177053"/>
    </source>
</evidence>
<proteinExistence type="predicted"/>
<dbReference type="PANTHER" id="PTHR41291:SF1">
    <property type="entry name" value="DNA ALKYLATION REPAIR PROTEIN"/>
    <property type="match status" value="1"/>
</dbReference>
<sequence length="236" mass="27802">MNYFEIITKLKNCSNPKSIEEMARFGINPKYALGVNIPTLRKTAKEIKKSPEYKNRPEKLHKLAQQLWNSRIHEVRILASMIDVPELVSEKQMDNWIKEFNSWDLCDEVCMNLFDKTEVAYHKAVEWSKRKSEFEKRSGFALMACLVWHDKKAPDSKFINFFPYIKKASTDERNFVRKAVNWALRQIGKRSLSLREESKKLAKDILKSYPNSKSAKWIANDAIRELSRETVKKRLE</sequence>
<name>A0A1F7X9F6_9BACT</name>
<dbReference type="AlphaFoldDB" id="A0A1F7X9F6"/>
<dbReference type="Proteomes" id="UP000177053">
    <property type="component" value="Unassembled WGS sequence"/>
</dbReference>
<accession>A0A1F7X9F6</accession>
<dbReference type="InterPro" id="IPR016024">
    <property type="entry name" value="ARM-type_fold"/>
</dbReference>